<dbReference type="Proteomes" id="UP000010931">
    <property type="component" value="Unassembled WGS sequence"/>
</dbReference>
<dbReference type="PATRIC" id="fig|698760.3.peg.8061"/>
<comment type="caution">
    <text evidence="1">The sequence shown here is derived from an EMBL/GenBank/DDBJ whole genome shotgun (WGS) entry which is preliminary data.</text>
</comment>
<accession>L7EVX2</accession>
<evidence type="ECO:0000313" key="1">
    <source>
        <dbReference type="EMBL" id="ELP63024.1"/>
    </source>
</evidence>
<evidence type="ECO:0000313" key="2">
    <source>
        <dbReference type="Proteomes" id="UP000010931"/>
    </source>
</evidence>
<reference evidence="1 2" key="1">
    <citation type="journal article" date="2011" name="Plasmid">
        <title>Streptomyces turgidiscabies Car8 contains a modular pathogenicity island that shares virulence genes with other actinobacterial plant pathogens.</title>
        <authorList>
            <person name="Huguet-Tapia J.C."/>
            <person name="Badger J.H."/>
            <person name="Loria R."/>
            <person name="Pettis G.S."/>
        </authorList>
    </citation>
    <scope>NUCLEOTIDE SEQUENCE [LARGE SCALE GENOMIC DNA]</scope>
    <source>
        <strain evidence="1 2">Car8</strain>
    </source>
</reference>
<sequence length="46" mass="5120">MSATRRTLRRIAAALPSVYRYRAVDATRTTMTAQVAAGHEQSRGNR</sequence>
<dbReference type="EMBL" id="AEJB01000555">
    <property type="protein sequence ID" value="ELP63024.1"/>
    <property type="molecule type" value="Genomic_DNA"/>
</dbReference>
<dbReference type="AlphaFoldDB" id="L7EVX2"/>
<protein>
    <submittedName>
        <fullName evidence="1">Uncharacterized protein</fullName>
    </submittedName>
</protein>
<keyword evidence="2" id="KW-1185">Reference proteome</keyword>
<organism evidence="1 2">
    <name type="scientific">Streptomyces turgidiscabies (strain Car8)</name>
    <dbReference type="NCBI Taxonomy" id="698760"/>
    <lineage>
        <taxon>Bacteria</taxon>
        <taxon>Bacillati</taxon>
        <taxon>Actinomycetota</taxon>
        <taxon>Actinomycetes</taxon>
        <taxon>Kitasatosporales</taxon>
        <taxon>Streptomycetaceae</taxon>
        <taxon>Streptomyces</taxon>
    </lineage>
</organism>
<proteinExistence type="predicted"/>
<gene>
    <name evidence="1" type="ORF">STRTUCAR8_10026</name>
</gene>
<name>L7EVX2_STRT8</name>